<evidence type="ECO:0000313" key="2">
    <source>
        <dbReference type="Proteomes" id="UP001491613"/>
    </source>
</evidence>
<dbReference type="RefSeq" id="WP_342016751.1">
    <property type="nucleotide sequence ID" value="NZ_JAVTII010000001.1"/>
</dbReference>
<accession>A0ABU9J933</accession>
<sequence>MILIKQNQDITSLLKSDGNLSVRLIEAAYKVIDKVSVIVGLVKFEGLFFRRYRKSNRIYVSGCTESLNLSRQRIFSLLKRMERKSWVKQKKAFHRAIRGFHKHP</sequence>
<evidence type="ECO:0008006" key="3">
    <source>
        <dbReference type="Google" id="ProtNLM"/>
    </source>
</evidence>
<gene>
    <name evidence="1" type="ORF">V1482_03590</name>
</gene>
<keyword evidence="2" id="KW-1185">Reference proteome</keyword>
<comment type="caution">
    <text evidence="1">The sequence shown here is derived from an EMBL/GenBank/DDBJ whole genome shotgun (WGS) entry which is preliminary data.</text>
</comment>
<evidence type="ECO:0000313" key="1">
    <source>
        <dbReference type="EMBL" id="MEL3918490.1"/>
    </source>
</evidence>
<name>A0ABU9J933_AEREN</name>
<dbReference type="Proteomes" id="UP001491613">
    <property type="component" value="Unassembled WGS sequence"/>
</dbReference>
<proteinExistence type="predicted"/>
<protein>
    <recommendedName>
        <fullName evidence="3">Mor transcription activator domain-containing protein</fullName>
    </recommendedName>
</protein>
<dbReference type="EMBL" id="JAZDDP010000001">
    <property type="protein sequence ID" value="MEL3918490.1"/>
    <property type="molecule type" value="Genomic_DNA"/>
</dbReference>
<organism evidence="1 2">
    <name type="scientific">Aeromonas enteropelogenes</name>
    <name type="common">Aeromonas trota</name>
    <dbReference type="NCBI Taxonomy" id="29489"/>
    <lineage>
        <taxon>Bacteria</taxon>
        <taxon>Pseudomonadati</taxon>
        <taxon>Pseudomonadota</taxon>
        <taxon>Gammaproteobacteria</taxon>
        <taxon>Aeromonadales</taxon>
        <taxon>Aeromonadaceae</taxon>
        <taxon>Aeromonas</taxon>
    </lineage>
</organism>
<reference evidence="1 2" key="1">
    <citation type="submission" date="2024-01" db="EMBL/GenBank/DDBJ databases">
        <title>Horizontal gene transfer in Aeromonas trota.</title>
        <authorList>
            <person name="Otero Olarra J.E."/>
            <person name="Perez Valdespino A."/>
        </authorList>
    </citation>
    <scope>NUCLEOTIDE SEQUENCE [LARGE SCALE GENOMIC DNA]</scope>
    <source>
        <strain evidence="1 2">9.1</strain>
    </source>
</reference>